<dbReference type="EMBL" id="AOJH01000043">
    <property type="protein sequence ID" value="EMA65533.1"/>
    <property type="molecule type" value="Genomic_DNA"/>
</dbReference>
<comment type="caution">
    <text evidence="1">The sequence shown here is derived from an EMBL/GenBank/DDBJ whole genome shotgun (WGS) entry which is preliminary data.</text>
</comment>
<name>M0P6V3_9EURY</name>
<dbReference type="AlphaFoldDB" id="M0P6V3"/>
<dbReference type="Gene3D" id="3.90.550.10">
    <property type="entry name" value="Spore Coat Polysaccharide Biosynthesis Protein SpsA, Chain A"/>
    <property type="match status" value="1"/>
</dbReference>
<dbReference type="STRING" id="1230456.C468_06113"/>
<organism evidence="1 2">
    <name type="scientific">Halorubrum kocurii JCM 14978</name>
    <dbReference type="NCBI Taxonomy" id="1230456"/>
    <lineage>
        <taxon>Archaea</taxon>
        <taxon>Methanobacteriati</taxon>
        <taxon>Methanobacteriota</taxon>
        <taxon>Stenosarchaea group</taxon>
        <taxon>Halobacteria</taxon>
        <taxon>Halobacteriales</taxon>
        <taxon>Haloferacaceae</taxon>
        <taxon>Halorubrum</taxon>
    </lineage>
</organism>
<dbReference type="SUPFAM" id="SSF53448">
    <property type="entry name" value="Nucleotide-diphospho-sugar transferases"/>
    <property type="match status" value="1"/>
</dbReference>
<sequence length="322" mass="37041">MSGERSLSTPVALFAFNRPDTTAQVFEQIRAAEPPELCLVADGPRPDHPDDEENCEAVRTVLDGVDWDCEVHRLYRETNVGMPEAVYTGLDWVFERVPEAIILEDDTVPNADFFRFCETMLDRYRGDARVMMVNGTNRLETWRDADQTHHFVTWQDVWGWATWRDAWREYDPDIDAWGDPEVRARIADHVADGDRADYHADLFDSLYEGRVTGWSRAWRFAMFRNGGLSVVPARNLVTNVGFDERGHYATDPDSPLAGLPRRDLRGPYEERATVIPDREYERECFDRFRRTHPALRALSLVPNPALALVPNSLKRTVADRIT</sequence>
<keyword evidence="2" id="KW-1185">Reference proteome</keyword>
<dbReference type="InterPro" id="IPR029044">
    <property type="entry name" value="Nucleotide-diphossugar_trans"/>
</dbReference>
<gene>
    <name evidence="1" type="ORF">C468_06113</name>
</gene>
<dbReference type="OrthoDB" id="350859at2157"/>
<evidence type="ECO:0000313" key="1">
    <source>
        <dbReference type="EMBL" id="EMA65533.1"/>
    </source>
</evidence>
<evidence type="ECO:0000313" key="2">
    <source>
        <dbReference type="Proteomes" id="UP000011546"/>
    </source>
</evidence>
<accession>M0P6V3</accession>
<dbReference type="RefSeq" id="WP_008847956.1">
    <property type="nucleotide sequence ID" value="NZ_AOJH01000043.1"/>
</dbReference>
<proteinExistence type="predicted"/>
<reference evidence="1 2" key="1">
    <citation type="journal article" date="2014" name="PLoS Genet.">
        <title>Phylogenetically driven sequencing of extremely halophilic archaea reveals strategies for static and dynamic osmo-response.</title>
        <authorList>
            <person name="Becker E.A."/>
            <person name="Seitzer P.M."/>
            <person name="Tritt A."/>
            <person name="Larsen D."/>
            <person name="Krusor M."/>
            <person name="Yao A.I."/>
            <person name="Wu D."/>
            <person name="Madern D."/>
            <person name="Eisen J.A."/>
            <person name="Darling A.E."/>
            <person name="Facciotti M.T."/>
        </authorList>
    </citation>
    <scope>NUCLEOTIDE SEQUENCE [LARGE SCALE GENOMIC DNA]</scope>
    <source>
        <strain evidence="1 2">JCM 14978</strain>
    </source>
</reference>
<protein>
    <submittedName>
        <fullName evidence="1">Hemolytic protein HlpA-like protein</fullName>
    </submittedName>
</protein>
<dbReference type="Proteomes" id="UP000011546">
    <property type="component" value="Unassembled WGS sequence"/>
</dbReference>
<dbReference type="PATRIC" id="fig|1230456.3.peg.1193"/>